<dbReference type="RefSeq" id="XP_025598177.1">
    <property type="nucleotide sequence ID" value="XM_025744153.1"/>
</dbReference>
<feature type="chain" id="PRO_5016275560" evidence="1">
    <location>
        <begin position="21"/>
        <end position="145"/>
    </location>
</feature>
<name>A0A316ZA60_9BASI</name>
<dbReference type="EMBL" id="KZ819293">
    <property type="protein sequence ID" value="PWN97898.1"/>
    <property type="molecule type" value="Genomic_DNA"/>
</dbReference>
<protein>
    <submittedName>
        <fullName evidence="2">Uncharacterized protein</fullName>
    </submittedName>
</protein>
<evidence type="ECO:0000256" key="1">
    <source>
        <dbReference type="SAM" id="SignalP"/>
    </source>
</evidence>
<dbReference type="GeneID" id="37271697"/>
<keyword evidence="1" id="KW-0732">Signal</keyword>
<keyword evidence="3" id="KW-1185">Reference proteome</keyword>
<dbReference type="Proteomes" id="UP000245946">
    <property type="component" value="Unassembled WGS sequence"/>
</dbReference>
<accession>A0A316ZA60</accession>
<dbReference type="AlphaFoldDB" id="A0A316ZA60"/>
<sequence>MQFRFPVAALVVLAAASVQGQGIGGAIGSGIAGATSVFDQATSGAASVGQTIATGATSVFGEATSGAASVATGVATTIVSGGSSIVSTVASGGSSIVSSASSAATSATSSAGRTDAAVGSVNVPSMFGPVVMLAAGLAGAGAVLL</sequence>
<proteinExistence type="predicted"/>
<evidence type="ECO:0000313" key="2">
    <source>
        <dbReference type="EMBL" id="PWN97898.1"/>
    </source>
</evidence>
<dbReference type="STRING" id="58919.A0A316ZA60"/>
<gene>
    <name evidence="2" type="ORF">FA09DRAFT_338869</name>
</gene>
<organism evidence="2 3">
    <name type="scientific">Tilletiopsis washingtonensis</name>
    <dbReference type="NCBI Taxonomy" id="58919"/>
    <lineage>
        <taxon>Eukaryota</taxon>
        <taxon>Fungi</taxon>
        <taxon>Dikarya</taxon>
        <taxon>Basidiomycota</taxon>
        <taxon>Ustilaginomycotina</taxon>
        <taxon>Exobasidiomycetes</taxon>
        <taxon>Entylomatales</taxon>
        <taxon>Entylomatales incertae sedis</taxon>
        <taxon>Tilletiopsis</taxon>
    </lineage>
</organism>
<feature type="signal peptide" evidence="1">
    <location>
        <begin position="1"/>
        <end position="20"/>
    </location>
</feature>
<reference evidence="2 3" key="1">
    <citation type="journal article" date="2018" name="Mol. Biol. Evol.">
        <title>Broad Genomic Sampling Reveals a Smut Pathogenic Ancestry of the Fungal Clade Ustilaginomycotina.</title>
        <authorList>
            <person name="Kijpornyongpan T."/>
            <person name="Mondo S.J."/>
            <person name="Barry K."/>
            <person name="Sandor L."/>
            <person name="Lee J."/>
            <person name="Lipzen A."/>
            <person name="Pangilinan J."/>
            <person name="LaButti K."/>
            <person name="Hainaut M."/>
            <person name="Henrissat B."/>
            <person name="Grigoriev I.V."/>
            <person name="Spatafora J.W."/>
            <person name="Aime M.C."/>
        </authorList>
    </citation>
    <scope>NUCLEOTIDE SEQUENCE [LARGE SCALE GENOMIC DNA]</scope>
    <source>
        <strain evidence="2 3">MCA 4186</strain>
    </source>
</reference>
<evidence type="ECO:0000313" key="3">
    <source>
        <dbReference type="Proteomes" id="UP000245946"/>
    </source>
</evidence>